<evidence type="ECO:0000313" key="3">
    <source>
        <dbReference type="EMBL" id="CAB4177761.1"/>
    </source>
</evidence>
<dbReference type="EMBL" id="LR796764">
    <property type="protein sequence ID" value="CAB4164355.1"/>
    <property type="molecule type" value="Genomic_DNA"/>
</dbReference>
<proteinExistence type="predicted"/>
<organism evidence="2">
    <name type="scientific">uncultured Caudovirales phage</name>
    <dbReference type="NCBI Taxonomy" id="2100421"/>
    <lineage>
        <taxon>Viruses</taxon>
        <taxon>Duplodnaviria</taxon>
        <taxon>Heunggongvirae</taxon>
        <taxon>Uroviricota</taxon>
        <taxon>Caudoviricetes</taxon>
        <taxon>Peduoviridae</taxon>
        <taxon>Maltschvirus</taxon>
        <taxon>Maltschvirus maltsch</taxon>
    </lineage>
</organism>
<evidence type="ECO:0000313" key="1">
    <source>
        <dbReference type="EMBL" id="CAB4146735.1"/>
    </source>
</evidence>
<accession>A0A6J5P5F4</accession>
<dbReference type="EMBL" id="LR796473">
    <property type="protein sequence ID" value="CAB4146735.1"/>
    <property type="molecule type" value="Genomic_DNA"/>
</dbReference>
<evidence type="ECO:0000313" key="4">
    <source>
        <dbReference type="EMBL" id="CAB4187304.1"/>
    </source>
</evidence>
<protein>
    <submittedName>
        <fullName evidence="2">Uncharacterized protein</fullName>
    </submittedName>
</protein>
<name>A0A6J5P5F4_9CAUD</name>
<dbReference type="EMBL" id="LR796951">
    <property type="protein sequence ID" value="CAB4177761.1"/>
    <property type="molecule type" value="Genomic_DNA"/>
</dbReference>
<evidence type="ECO:0000313" key="2">
    <source>
        <dbReference type="EMBL" id="CAB4164355.1"/>
    </source>
</evidence>
<dbReference type="EMBL" id="LR797104">
    <property type="protein sequence ID" value="CAB4187304.1"/>
    <property type="molecule type" value="Genomic_DNA"/>
</dbReference>
<reference evidence="2" key="1">
    <citation type="submission" date="2020-04" db="EMBL/GenBank/DDBJ databases">
        <authorList>
            <person name="Chiriac C."/>
            <person name="Salcher M."/>
            <person name="Ghai R."/>
            <person name="Kavagutti S V."/>
        </authorList>
    </citation>
    <scope>NUCLEOTIDE SEQUENCE</scope>
</reference>
<sequence length="247" mass="26672">MQTTELSTPVAEASIINAALAQGDIGRMTDAEKTAYYLRVCKSMGLNPDTRPLGYLTFQGRVILYATKNCTDQLRAIHGVSMVSHETIIENGVLTTTVTMRTPNGRTDTELGCVVVENLKGEALANARMKSMTKAKRRCTLALVGLSCLDESETDTMPGAMPMQMPSPGDSGMLDVQGAKLIGHANNRDKLLAEFSAMFNAAKPILPPGWQDDILQRFGVGRLKEASAAQLANLIDWVAPYVVPPTE</sequence>
<gene>
    <name evidence="3" type="ORF">UFOVP1003_46</name>
    <name evidence="4" type="ORF">UFOVP1153_8</name>
    <name evidence="1" type="ORF">UFOVP493_8</name>
    <name evidence="2" type="ORF">UFOVP829_30</name>
</gene>